<dbReference type="RefSeq" id="WP_060860804.1">
    <property type="nucleotide sequence ID" value="NZ_LIRB01000128.1"/>
</dbReference>
<name>A0A132U0X0_9BACL</name>
<dbReference type="Pfam" id="PF06114">
    <property type="entry name" value="Peptidase_M78"/>
    <property type="match status" value="1"/>
</dbReference>
<sequence length="138" mass="16487">MDINPLIRRLLRKYKTNCPFELAGALNKEIWYRDLGENTRSMFRKTLRRKYIVIHSGLSEEWQRVICAHELAHALLHPGISRFWIDEHTFFRVGKYEREANQFAVRLLTVNVFFEPGESISDLFLRNNIPNELSEFYI</sequence>
<gene>
    <name evidence="2" type="ORF">AMQ84_13670</name>
</gene>
<comment type="caution">
    <text evidence="2">The sequence shown here is derived from an EMBL/GenBank/DDBJ whole genome shotgun (WGS) entry which is preliminary data.</text>
</comment>
<dbReference type="PATRIC" id="fig|483937.3.peg.2342"/>
<evidence type="ECO:0000313" key="2">
    <source>
        <dbReference type="EMBL" id="KWX77016.1"/>
    </source>
</evidence>
<dbReference type="Proteomes" id="UP000070475">
    <property type="component" value="Unassembled WGS sequence"/>
</dbReference>
<dbReference type="OrthoDB" id="9816277at2"/>
<accession>A0A132U0X0</accession>
<dbReference type="EMBL" id="LIRB01000128">
    <property type="protein sequence ID" value="KWX77016.1"/>
    <property type="molecule type" value="Genomic_DNA"/>
</dbReference>
<feature type="domain" description="IrrE N-terminal-like" evidence="1">
    <location>
        <begin position="29"/>
        <end position="109"/>
    </location>
</feature>
<protein>
    <submittedName>
        <fullName evidence="2">Zinc peptidase</fullName>
    </submittedName>
</protein>
<organism evidence="2 3">
    <name type="scientific">Paenibacillus riograndensis</name>
    <dbReference type="NCBI Taxonomy" id="483937"/>
    <lineage>
        <taxon>Bacteria</taxon>
        <taxon>Bacillati</taxon>
        <taxon>Bacillota</taxon>
        <taxon>Bacilli</taxon>
        <taxon>Bacillales</taxon>
        <taxon>Paenibacillaceae</taxon>
        <taxon>Paenibacillus</taxon>
        <taxon>Paenibacillus sonchi group</taxon>
    </lineage>
</organism>
<evidence type="ECO:0000259" key="1">
    <source>
        <dbReference type="Pfam" id="PF06114"/>
    </source>
</evidence>
<dbReference type="AlphaFoldDB" id="A0A132U0X0"/>
<dbReference type="Gene3D" id="1.10.10.2910">
    <property type="match status" value="1"/>
</dbReference>
<evidence type="ECO:0000313" key="3">
    <source>
        <dbReference type="Proteomes" id="UP000070475"/>
    </source>
</evidence>
<reference evidence="2 3" key="1">
    <citation type="submission" date="2015-08" db="EMBL/GenBank/DDBJ databases">
        <title>Genomes of Paenibacillus riograndensis.</title>
        <authorList>
            <person name="Sant'Anna F.H."/>
            <person name="Souza R."/>
            <person name="Ambrosini A."/>
            <person name="Bach E."/>
            <person name="Fernandes G."/>
            <person name="Balsanelli E."/>
            <person name="Baura V.A."/>
            <person name="Pedrosa F.O."/>
            <person name="Souza E.M."/>
            <person name="Passaglia L."/>
        </authorList>
    </citation>
    <scope>NUCLEOTIDE SEQUENCE [LARGE SCALE GENOMIC DNA]</scope>
    <source>
        <strain evidence="2 3">CAS34</strain>
    </source>
</reference>
<proteinExistence type="predicted"/>
<keyword evidence="3" id="KW-1185">Reference proteome</keyword>
<dbReference type="InterPro" id="IPR010359">
    <property type="entry name" value="IrrE_HExxH"/>
</dbReference>